<dbReference type="GO" id="GO:0006508">
    <property type="term" value="P:proteolysis"/>
    <property type="evidence" value="ECO:0007669"/>
    <property type="project" value="UniProtKB-KW"/>
</dbReference>
<feature type="compositionally biased region" description="Gly residues" evidence="14">
    <location>
        <begin position="697"/>
        <end position="710"/>
    </location>
</feature>
<dbReference type="PANTHER" id="PTHR38340">
    <property type="entry name" value="S-LAYER PROTEIN"/>
    <property type="match status" value="1"/>
</dbReference>
<comment type="caution">
    <text evidence="16">The sequence shown here is derived from an EMBL/GenBank/DDBJ whole genome shotgun (WGS) entry which is preliminary data.</text>
</comment>
<keyword evidence="5" id="KW-0964">Secreted</keyword>
<dbReference type="Proteomes" id="UP000273516">
    <property type="component" value="Unassembled WGS sequence"/>
</dbReference>
<dbReference type="GO" id="GO:0016020">
    <property type="term" value="C:membrane"/>
    <property type="evidence" value="ECO:0007669"/>
    <property type="project" value="UniProtKB-SubCell"/>
</dbReference>
<feature type="compositionally biased region" description="Gly residues" evidence="14">
    <location>
        <begin position="525"/>
        <end position="538"/>
    </location>
</feature>
<keyword evidence="8" id="KW-0479">Metal-binding</keyword>
<dbReference type="GO" id="GO:0005509">
    <property type="term" value="F:calcium ion binding"/>
    <property type="evidence" value="ECO:0007669"/>
    <property type="project" value="InterPro"/>
</dbReference>
<dbReference type="Pfam" id="PF00353">
    <property type="entry name" value="HemolysinCabind"/>
    <property type="match status" value="6"/>
</dbReference>
<dbReference type="GO" id="GO:0005615">
    <property type="term" value="C:extracellular space"/>
    <property type="evidence" value="ECO:0007669"/>
    <property type="project" value="InterPro"/>
</dbReference>
<dbReference type="PANTHER" id="PTHR38340:SF1">
    <property type="entry name" value="S-LAYER PROTEIN"/>
    <property type="match status" value="1"/>
</dbReference>
<keyword evidence="10" id="KW-0378">Hydrolase</keyword>
<evidence type="ECO:0000313" key="17">
    <source>
        <dbReference type="Proteomes" id="UP000273516"/>
    </source>
</evidence>
<dbReference type="PRINTS" id="PR00313">
    <property type="entry name" value="CABNDNGRPT"/>
</dbReference>
<dbReference type="PROSITE" id="PS00330">
    <property type="entry name" value="HEMOLYSIN_CALCIUM"/>
    <property type="match status" value="6"/>
</dbReference>
<dbReference type="GO" id="GO:0090729">
    <property type="term" value="F:toxin activity"/>
    <property type="evidence" value="ECO:0007669"/>
    <property type="project" value="UniProtKB-KW"/>
</dbReference>
<reference evidence="16 17" key="1">
    <citation type="submission" date="2018-07" db="EMBL/GenBank/DDBJ databases">
        <authorList>
            <person name="Zhang Y."/>
            <person name="Wang L."/>
            <person name="Ma S."/>
        </authorList>
    </citation>
    <scope>NUCLEOTIDE SEQUENCE [LARGE SCALE GENOMIC DNA]</scope>
    <source>
        <strain evidence="16 17">4-2</strain>
    </source>
</reference>
<protein>
    <submittedName>
        <fullName evidence="16">Peptidase</fullName>
    </submittedName>
</protein>
<comment type="similarity">
    <text evidence="4">Belongs to the peptidase M10B family.</text>
</comment>
<dbReference type="RefSeq" id="WP_122114050.1">
    <property type="nucleotide sequence ID" value="NZ_QOKZ01000010.1"/>
</dbReference>
<keyword evidence="12" id="KW-0843">Virulence</keyword>
<evidence type="ECO:0000256" key="3">
    <source>
        <dbReference type="ARBA" id="ARBA00004613"/>
    </source>
</evidence>
<evidence type="ECO:0000256" key="13">
    <source>
        <dbReference type="ARBA" id="ARBA00023136"/>
    </source>
</evidence>
<keyword evidence="17" id="KW-1185">Reference proteome</keyword>
<dbReference type="CDD" id="cd04277">
    <property type="entry name" value="ZnMc_serralysin_like"/>
    <property type="match status" value="1"/>
</dbReference>
<keyword evidence="7" id="KW-0645">Protease</keyword>
<evidence type="ECO:0000256" key="14">
    <source>
        <dbReference type="SAM" id="MobiDB-lite"/>
    </source>
</evidence>
<dbReference type="GO" id="GO:0008270">
    <property type="term" value="F:zinc ion binding"/>
    <property type="evidence" value="ECO:0007669"/>
    <property type="project" value="InterPro"/>
</dbReference>
<dbReference type="SUPFAM" id="SSF55486">
    <property type="entry name" value="Metalloproteases ('zincins'), catalytic domain"/>
    <property type="match status" value="1"/>
</dbReference>
<evidence type="ECO:0000256" key="4">
    <source>
        <dbReference type="ARBA" id="ARBA00009490"/>
    </source>
</evidence>
<evidence type="ECO:0000256" key="12">
    <source>
        <dbReference type="ARBA" id="ARBA00023026"/>
    </source>
</evidence>
<dbReference type="EMBL" id="QOKZ01000010">
    <property type="protein sequence ID" value="RMC32080.1"/>
    <property type="molecule type" value="Genomic_DNA"/>
</dbReference>
<comment type="subcellular location">
    <subcellularLocation>
        <location evidence="2">Membrane</location>
    </subcellularLocation>
    <subcellularLocation>
        <location evidence="3">Secreted</location>
    </subcellularLocation>
</comment>
<organism evidence="16 17">
    <name type="scientific">Paracoccus alkanivorans</name>
    <dbReference type="NCBI Taxonomy" id="2116655"/>
    <lineage>
        <taxon>Bacteria</taxon>
        <taxon>Pseudomonadati</taxon>
        <taxon>Pseudomonadota</taxon>
        <taxon>Alphaproteobacteria</taxon>
        <taxon>Rhodobacterales</taxon>
        <taxon>Paracoccaceae</taxon>
        <taxon>Paracoccus</taxon>
    </lineage>
</organism>
<dbReference type="GO" id="GO:0004222">
    <property type="term" value="F:metalloendopeptidase activity"/>
    <property type="evidence" value="ECO:0007669"/>
    <property type="project" value="InterPro"/>
</dbReference>
<dbReference type="GO" id="GO:0031012">
    <property type="term" value="C:extracellular matrix"/>
    <property type="evidence" value="ECO:0007669"/>
    <property type="project" value="InterPro"/>
</dbReference>
<dbReference type="SUPFAM" id="SSF51120">
    <property type="entry name" value="beta-Roll"/>
    <property type="match status" value="3"/>
</dbReference>
<evidence type="ECO:0000256" key="10">
    <source>
        <dbReference type="ARBA" id="ARBA00022801"/>
    </source>
</evidence>
<keyword evidence="13" id="KW-0472">Membrane</keyword>
<name>A0A3M0M932_9RHOB</name>
<dbReference type="AlphaFoldDB" id="A0A3M0M932"/>
<dbReference type="InterPro" id="IPR003995">
    <property type="entry name" value="RTX_toxin_determinant-A"/>
</dbReference>
<keyword evidence="9" id="KW-0677">Repeat</keyword>
<dbReference type="InterPro" id="IPR006026">
    <property type="entry name" value="Peptidase_Metallo"/>
</dbReference>
<dbReference type="Gene3D" id="3.40.390.10">
    <property type="entry name" value="Collagenase (Catalytic Domain)"/>
    <property type="match status" value="1"/>
</dbReference>
<dbReference type="InterPro" id="IPR034033">
    <property type="entry name" value="Serralysin-like"/>
</dbReference>
<evidence type="ECO:0000256" key="6">
    <source>
        <dbReference type="ARBA" id="ARBA00022656"/>
    </source>
</evidence>
<evidence type="ECO:0000313" key="16">
    <source>
        <dbReference type="EMBL" id="RMC32080.1"/>
    </source>
</evidence>
<feature type="domain" description="Peptidase metallopeptidase" evidence="15">
    <location>
        <begin position="169"/>
        <end position="310"/>
    </location>
</feature>
<proteinExistence type="inferred from homology"/>
<evidence type="ECO:0000256" key="5">
    <source>
        <dbReference type="ARBA" id="ARBA00022525"/>
    </source>
</evidence>
<evidence type="ECO:0000256" key="9">
    <source>
        <dbReference type="ARBA" id="ARBA00022737"/>
    </source>
</evidence>
<dbReference type="InterPro" id="IPR024079">
    <property type="entry name" value="MetalloPept_cat_dom_sf"/>
</dbReference>
<dbReference type="InterPro" id="IPR050557">
    <property type="entry name" value="RTX_toxin/Mannuronan_C5-epim"/>
</dbReference>
<dbReference type="InterPro" id="IPR001818">
    <property type="entry name" value="Pept_M10_metallopeptidase"/>
</dbReference>
<feature type="region of interest" description="Disordered" evidence="14">
    <location>
        <begin position="691"/>
        <end position="711"/>
    </location>
</feature>
<dbReference type="PRINTS" id="PR01488">
    <property type="entry name" value="RTXTOXINA"/>
</dbReference>
<evidence type="ECO:0000256" key="7">
    <source>
        <dbReference type="ARBA" id="ARBA00022670"/>
    </source>
</evidence>
<evidence type="ECO:0000259" key="15">
    <source>
        <dbReference type="SMART" id="SM00235"/>
    </source>
</evidence>
<dbReference type="SUPFAM" id="SSF89260">
    <property type="entry name" value="Collagen-binding domain"/>
    <property type="match status" value="1"/>
</dbReference>
<feature type="region of interest" description="Disordered" evidence="14">
    <location>
        <begin position="519"/>
        <end position="544"/>
    </location>
</feature>
<evidence type="ECO:0000256" key="11">
    <source>
        <dbReference type="ARBA" id="ARBA00022833"/>
    </source>
</evidence>
<dbReference type="InterPro" id="IPR001343">
    <property type="entry name" value="Hemolysn_Ca-bd"/>
</dbReference>
<evidence type="ECO:0000256" key="2">
    <source>
        <dbReference type="ARBA" id="ARBA00004370"/>
    </source>
</evidence>
<dbReference type="InterPro" id="IPR018511">
    <property type="entry name" value="Hemolysin-typ_Ca-bd_CS"/>
</dbReference>
<evidence type="ECO:0000256" key="1">
    <source>
        <dbReference type="ARBA" id="ARBA00001913"/>
    </source>
</evidence>
<dbReference type="Pfam" id="PF00413">
    <property type="entry name" value="Peptidase_M10"/>
    <property type="match status" value="1"/>
</dbReference>
<dbReference type="Pfam" id="PF08548">
    <property type="entry name" value="Peptidase_M10_C"/>
    <property type="match status" value="2"/>
</dbReference>
<dbReference type="Gene3D" id="2.150.10.10">
    <property type="entry name" value="Serralysin-like metalloprotease, C-terminal"/>
    <property type="match status" value="4"/>
</dbReference>
<keyword evidence="6" id="KW-0800">Toxin</keyword>
<sequence>MCNICANVRPFDSQCSYKDLSGTSTGDVLQATITETGDAPANTSTTYRIAPGDTFQGSVADGGDDWIAVSLEAGKTFDISLTGRTLQDPYLELRDASGRLIASNDDSGGELNSQIVFTPNSTGTYYINATSFGSGSGSYQLAVDEVRPASMGELADYLINGFWEDNGSAARSFDVSGDNIITVNLNGLTTQGRQLARAAMEAWSAVGDLEFRESSGAADITFDDEYSGAYATATTTGRYTSSAEINISTEWLDTYGTRIGTYSFQTYVHELGHALGLGHQGNYNGNATYGVDETFVNDSWQASIMSYFSQTDNTTINASYALLGTIMPADIIAIQRLYGAADQSSLTAGRTVYGINHTLGNSWLGQIFTAQSGGNAAMVQNARNIALTIHDAGGYDVLDFSNDTESQYIDLMGRAASSIYGLDGNLQFARATVIEEYRAGSGADAILGNDANNRLFGNDGADLINGGIGNDSIRGGDQYDTIYGGSGNDTVWGGYGRDVIRLQDGNDIFHDDGQNDWNGYDNAAGGNGNDTLNGGGGNDTLHGDNDADLINGGIGNDSIRGGSQYDTIYGGSGNDTVWGGYGRDVIRLQDGNDIFHDDGQNDWNGYDNVAGGNGNDTLNGGGGNDMLHGDNDADLINGGIGNDSIRGGSQYDTIYGGSGNDTVWGGYGRDVIRLQDGNDIFHDDGQNDWNGYDNAAGGNGNDTLNGGGGNDTLHGDNGADLITGGIGNDRLTGGLGADLLNGGSGADIFVFNNIAHTSPGADTRDIIRDFSTDTDRIDLSDIDANTTVNGNQAFRFLADNPHSGGGATLRFAHSSTGNTHIYGDVDADGRSDFEIMLTGRHSLTADDFIL</sequence>
<keyword evidence="11" id="KW-0862">Zinc</keyword>
<dbReference type="SMART" id="SM00235">
    <property type="entry name" value="ZnMc"/>
    <property type="match status" value="1"/>
</dbReference>
<gene>
    <name evidence="16" type="ORF">C9E81_19590</name>
</gene>
<dbReference type="InterPro" id="IPR011049">
    <property type="entry name" value="Serralysin-like_metalloprot_C"/>
</dbReference>
<dbReference type="Gene3D" id="2.60.120.380">
    <property type="match status" value="1"/>
</dbReference>
<evidence type="ECO:0000256" key="8">
    <source>
        <dbReference type="ARBA" id="ARBA00022723"/>
    </source>
</evidence>
<dbReference type="InterPro" id="IPR013858">
    <property type="entry name" value="Peptidase_M10B_C"/>
</dbReference>
<comment type="cofactor">
    <cofactor evidence="1">
        <name>Ca(2+)</name>
        <dbReference type="ChEBI" id="CHEBI:29108"/>
    </cofactor>
</comment>
<accession>A0A3M0M932</accession>
<dbReference type="OrthoDB" id="733404at2"/>